<dbReference type="OrthoDB" id="10261556at2759"/>
<accession>A0A9P7DFR5</accession>
<sequence length="233" mass="25552">MDENLTSCWPPVRKRARSPSSSARTSDEANPTTPIRSVNTHVRTLNSRSPLIDAINLTPRFRNGYEVKPQTPSYKPYALSSRGQKRQRAFDFSVEVSINPHSPLTPDEWSALATGAAIIPADCCPRDFQIQCSNIVIGRSKDVCVIAPTGQGKSLLWVLPLLVQKLGVSLVITPYTSLGSEGRDRHCALGIRSVFINANQKDATTLADAARGLYRVVFACVEMMPPPARNMFA</sequence>
<evidence type="ECO:0000313" key="4">
    <source>
        <dbReference type="Proteomes" id="UP000719766"/>
    </source>
</evidence>
<dbReference type="SUPFAM" id="SSF52540">
    <property type="entry name" value="P-loop containing nucleoside triphosphate hydrolases"/>
    <property type="match status" value="1"/>
</dbReference>
<reference evidence="3" key="1">
    <citation type="journal article" date="2020" name="New Phytol.">
        <title>Comparative genomics reveals dynamic genome evolution in host specialist ectomycorrhizal fungi.</title>
        <authorList>
            <person name="Lofgren L.A."/>
            <person name="Nguyen N.H."/>
            <person name="Vilgalys R."/>
            <person name="Ruytinx J."/>
            <person name="Liao H.L."/>
            <person name="Branco S."/>
            <person name="Kuo A."/>
            <person name="LaButti K."/>
            <person name="Lipzen A."/>
            <person name="Andreopoulos W."/>
            <person name="Pangilinan J."/>
            <person name="Riley R."/>
            <person name="Hundley H."/>
            <person name="Na H."/>
            <person name="Barry K."/>
            <person name="Grigoriev I.V."/>
            <person name="Stajich J.E."/>
            <person name="Kennedy P.G."/>
        </authorList>
    </citation>
    <scope>NUCLEOTIDE SEQUENCE</scope>
    <source>
        <strain evidence="3">S12</strain>
    </source>
</reference>
<evidence type="ECO:0000313" key="3">
    <source>
        <dbReference type="EMBL" id="KAG1790785.1"/>
    </source>
</evidence>
<feature type="domain" description="DEAD/DEAH-box helicase" evidence="2">
    <location>
        <begin position="128"/>
        <end position="181"/>
    </location>
</feature>
<dbReference type="RefSeq" id="XP_041157718.1">
    <property type="nucleotide sequence ID" value="XM_041303494.1"/>
</dbReference>
<dbReference type="InterPro" id="IPR011545">
    <property type="entry name" value="DEAD/DEAH_box_helicase_dom"/>
</dbReference>
<feature type="compositionally biased region" description="Polar residues" evidence="1">
    <location>
        <begin position="28"/>
        <end position="37"/>
    </location>
</feature>
<dbReference type="EMBL" id="JABBWE010000047">
    <property type="protein sequence ID" value="KAG1790785.1"/>
    <property type="molecule type" value="Genomic_DNA"/>
</dbReference>
<keyword evidence="4" id="KW-1185">Reference proteome</keyword>
<gene>
    <name evidence="3" type="ORF">HD556DRAFT_1388760</name>
</gene>
<dbReference type="GeneID" id="64597258"/>
<evidence type="ECO:0000256" key="1">
    <source>
        <dbReference type="SAM" id="MobiDB-lite"/>
    </source>
</evidence>
<name>A0A9P7DFR5_9AGAM</name>
<feature type="region of interest" description="Disordered" evidence="1">
    <location>
        <begin position="1"/>
        <end position="37"/>
    </location>
</feature>
<protein>
    <recommendedName>
        <fullName evidence="2">DEAD/DEAH-box helicase domain-containing protein</fullName>
    </recommendedName>
</protein>
<dbReference type="GO" id="GO:0005524">
    <property type="term" value="F:ATP binding"/>
    <property type="evidence" value="ECO:0007669"/>
    <property type="project" value="InterPro"/>
</dbReference>
<proteinExistence type="predicted"/>
<dbReference type="AlphaFoldDB" id="A0A9P7DFR5"/>
<dbReference type="Pfam" id="PF00270">
    <property type="entry name" value="DEAD"/>
    <property type="match status" value="1"/>
</dbReference>
<organism evidence="3 4">
    <name type="scientific">Suillus plorans</name>
    <dbReference type="NCBI Taxonomy" id="116603"/>
    <lineage>
        <taxon>Eukaryota</taxon>
        <taxon>Fungi</taxon>
        <taxon>Dikarya</taxon>
        <taxon>Basidiomycota</taxon>
        <taxon>Agaricomycotina</taxon>
        <taxon>Agaricomycetes</taxon>
        <taxon>Agaricomycetidae</taxon>
        <taxon>Boletales</taxon>
        <taxon>Suillineae</taxon>
        <taxon>Suillaceae</taxon>
        <taxon>Suillus</taxon>
    </lineage>
</organism>
<dbReference type="Proteomes" id="UP000719766">
    <property type="component" value="Unassembled WGS sequence"/>
</dbReference>
<dbReference type="InterPro" id="IPR027417">
    <property type="entry name" value="P-loop_NTPase"/>
</dbReference>
<dbReference type="GO" id="GO:0003676">
    <property type="term" value="F:nucleic acid binding"/>
    <property type="evidence" value="ECO:0007669"/>
    <property type="project" value="InterPro"/>
</dbReference>
<evidence type="ECO:0000259" key="2">
    <source>
        <dbReference type="Pfam" id="PF00270"/>
    </source>
</evidence>
<dbReference type="Gene3D" id="3.40.50.300">
    <property type="entry name" value="P-loop containing nucleotide triphosphate hydrolases"/>
    <property type="match status" value="1"/>
</dbReference>
<comment type="caution">
    <text evidence="3">The sequence shown here is derived from an EMBL/GenBank/DDBJ whole genome shotgun (WGS) entry which is preliminary data.</text>
</comment>